<feature type="region of interest" description="Disordered" evidence="1">
    <location>
        <begin position="25"/>
        <end position="63"/>
    </location>
</feature>
<proteinExistence type="predicted"/>
<protein>
    <submittedName>
        <fullName evidence="4">M15 family metallopeptidase</fullName>
    </submittedName>
</protein>
<sequence length="237" mass="27306">MKKLFTALAVATLLLSACAIQQNTEDNQSEENNSNNESKQNENNKQKENEKQDEKDKHKVTKKNGVTYVDGHVFVNKKIDLPKDYAPGENATARNQLNKLIQDARNQDLDLVFRSGYRSYESQEQLYKDYVARDGEEATNQYSATPGNSEHQTGLAFDVGSDTATDDFRSSFGDTDEGKWMEKHAHEYGFIIRYLEGKEDITGYQYEPWHLRYVGKDLAQKIHQKNVTLEEYFDYGY</sequence>
<dbReference type="CDD" id="cd14852">
    <property type="entry name" value="LD-carboxypeptidase"/>
    <property type="match status" value="1"/>
</dbReference>
<feature type="compositionally biased region" description="Basic and acidic residues" evidence="1">
    <location>
        <begin position="39"/>
        <end position="57"/>
    </location>
</feature>
<organism evidence="4 5">
    <name type="scientific">Mammaliicoccus lentus</name>
    <name type="common">Staphylococcus lentus</name>
    <dbReference type="NCBI Taxonomy" id="42858"/>
    <lineage>
        <taxon>Bacteria</taxon>
        <taxon>Bacillati</taxon>
        <taxon>Bacillota</taxon>
        <taxon>Bacilli</taxon>
        <taxon>Bacillales</taxon>
        <taxon>Staphylococcaceae</taxon>
        <taxon>Mammaliicoccus</taxon>
    </lineage>
</organism>
<feature type="chain" id="PRO_5044005111" evidence="2">
    <location>
        <begin position="20"/>
        <end position="237"/>
    </location>
</feature>
<gene>
    <name evidence="4" type="ORF">PYH69_10405</name>
</gene>
<name>A0AAX3W231_MAMLE</name>
<evidence type="ECO:0000259" key="3">
    <source>
        <dbReference type="Pfam" id="PF02557"/>
    </source>
</evidence>
<keyword evidence="2" id="KW-0732">Signal</keyword>
<dbReference type="GO" id="GO:0008233">
    <property type="term" value="F:peptidase activity"/>
    <property type="evidence" value="ECO:0007669"/>
    <property type="project" value="InterPro"/>
</dbReference>
<dbReference type="Proteomes" id="UP001223261">
    <property type="component" value="Chromosome"/>
</dbReference>
<dbReference type="RefSeq" id="WP_282861833.1">
    <property type="nucleotide sequence ID" value="NZ_CP118848.1"/>
</dbReference>
<evidence type="ECO:0000256" key="2">
    <source>
        <dbReference type="SAM" id="SignalP"/>
    </source>
</evidence>
<dbReference type="InterPro" id="IPR052179">
    <property type="entry name" value="DD-CPase-like"/>
</dbReference>
<evidence type="ECO:0000256" key="1">
    <source>
        <dbReference type="SAM" id="MobiDB-lite"/>
    </source>
</evidence>
<dbReference type="PANTHER" id="PTHR34385:SF1">
    <property type="entry name" value="PEPTIDOGLYCAN L-ALANYL-D-GLUTAMATE ENDOPEPTIDASE CWLK"/>
    <property type="match status" value="1"/>
</dbReference>
<dbReference type="AlphaFoldDB" id="A0AAX3W231"/>
<dbReference type="Pfam" id="PF02557">
    <property type="entry name" value="VanY"/>
    <property type="match status" value="1"/>
</dbReference>
<feature type="compositionally biased region" description="Low complexity" evidence="1">
    <location>
        <begin position="25"/>
        <end position="38"/>
    </location>
</feature>
<dbReference type="SUPFAM" id="SSF55166">
    <property type="entry name" value="Hedgehog/DD-peptidase"/>
    <property type="match status" value="1"/>
</dbReference>
<dbReference type="EMBL" id="CP118848">
    <property type="protein sequence ID" value="WHI59131.1"/>
    <property type="molecule type" value="Genomic_DNA"/>
</dbReference>
<dbReference type="PANTHER" id="PTHR34385">
    <property type="entry name" value="D-ALANYL-D-ALANINE CARBOXYPEPTIDASE"/>
    <property type="match status" value="1"/>
</dbReference>
<accession>A0AAX3W231</accession>
<dbReference type="PROSITE" id="PS51257">
    <property type="entry name" value="PROKAR_LIPOPROTEIN"/>
    <property type="match status" value="1"/>
</dbReference>
<dbReference type="InterPro" id="IPR003709">
    <property type="entry name" value="VanY-like_core_dom"/>
</dbReference>
<dbReference type="GO" id="GO:0006508">
    <property type="term" value="P:proteolysis"/>
    <property type="evidence" value="ECO:0007669"/>
    <property type="project" value="InterPro"/>
</dbReference>
<dbReference type="InterPro" id="IPR009045">
    <property type="entry name" value="Zn_M74/Hedgehog-like"/>
</dbReference>
<evidence type="ECO:0000313" key="5">
    <source>
        <dbReference type="Proteomes" id="UP001223261"/>
    </source>
</evidence>
<dbReference type="Gene3D" id="3.30.1380.10">
    <property type="match status" value="1"/>
</dbReference>
<reference evidence="4" key="1">
    <citation type="journal article" date="2023" name="Antibiotics">
        <title>Prevalence and Molecular Characterization of Methicillin-Resistant Staphylococci (MRS) and Mammaliicocci (MRM) in Dromedary Camels from Algeria: First Detection of SCCmec-mecC Hybrid in Methicillin-Resistant Mammaliicoccus lentus.</title>
        <authorList>
            <person name="Belhout C."/>
            <person name="Boyen F."/>
            <person name="Vereecke N."/>
            <person name="Theuns S."/>
            <person name="Taibi N."/>
            <person name="Stegger M."/>
            <person name="de la Fe-Rodriguez P.Y."/>
            <person name="Bouayad L."/>
            <person name="Elgroud R."/>
            <person name="Butaye P."/>
        </authorList>
    </citation>
    <scope>NUCLEOTIDE SEQUENCE</scope>
    <source>
        <strain evidence="4">7048</strain>
    </source>
</reference>
<feature type="domain" description="D-alanyl-D-alanine carboxypeptidase-like core" evidence="3">
    <location>
        <begin position="91"/>
        <end position="216"/>
    </location>
</feature>
<feature type="signal peptide" evidence="2">
    <location>
        <begin position="1"/>
        <end position="19"/>
    </location>
</feature>
<evidence type="ECO:0000313" key="4">
    <source>
        <dbReference type="EMBL" id="WHI59131.1"/>
    </source>
</evidence>
<dbReference type="InterPro" id="IPR058193">
    <property type="entry name" value="VanY/YodJ_core_dom"/>
</dbReference>